<dbReference type="EMBL" id="LIZS01000033">
    <property type="protein sequence ID" value="KPJ53002.1"/>
    <property type="molecule type" value="Genomic_DNA"/>
</dbReference>
<dbReference type="CDD" id="cd03789">
    <property type="entry name" value="GT9_LPS_heptosyltransferase"/>
    <property type="match status" value="1"/>
</dbReference>
<name>A0A0S7WSA0_UNCT6</name>
<evidence type="ECO:0000256" key="1">
    <source>
        <dbReference type="ARBA" id="ARBA00022676"/>
    </source>
</evidence>
<organism evidence="3 4">
    <name type="scientific">candidate division TA06 bacterium DG_24</name>
    <dbReference type="NCBI Taxonomy" id="1703770"/>
    <lineage>
        <taxon>Bacteria</taxon>
        <taxon>Bacteria division TA06</taxon>
    </lineage>
</organism>
<evidence type="ECO:0008006" key="5">
    <source>
        <dbReference type="Google" id="ProtNLM"/>
    </source>
</evidence>
<dbReference type="InterPro" id="IPR002201">
    <property type="entry name" value="Glyco_trans_9"/>
</dbReference>
<dbReference type="PANTHER" id="PTHR30160">
    <property type="entry name" value="TETRAACYLDISACCHARIDE 4'-KINASE-RELATED"/>
    <property type="match status" value="1"/>
</dbReference>
<sequence length="350" mass="39207">MVRQARLGDIERVLLTRLRYLGDVILTTPTIETFRQAYPAGYVAYLTEADGAAVLEGNPHLDEIIIWQEGLGGQRRCIEQLRRRRFDIVVDLFSNPRSALLTYLAGARWRMGYRRGPRGLLYNLAIETAGEVPAIETHLRAARTLGIEPGRLRTRIYLSDSDRLWGSGFVDAGIEDGSPIIGFFPGGKWPAKRWRLERFVELASLLVREVRARVFAFFGPHESEDAEPYASMAGGDQSVCRGQTVRELAGIIASCDLLVSNDGGPMHIGPAVGTPTLGILGPTEPQIWFPYRREDGHRLLIHAVDCRPCHRHDCDEPECLDSITVDEVFGTCIEMLEARNRSDQQRVPSR</sequence>
<evidence type="ECO:0000256" key="2">
    <source>
        <dbReference type="ARBA" id="ARBA00022679"/>
    </source>
</evidence>
<dbReference type="GO" id="GO:0009244">
    <property type="term" value="P:lipopolysaccharide core region biosynthetic process"/>
    <property type="evidence" value="ECO:0007669"/>
    <property type="project" value="TreeGrafter"/>
</dbReference>
<comment type="caution">
    <text evidence="3">The sequence shown here is derived from an EMBL/GenBank/DDBJ whole genome shotgun (WGS) entry which is preliminary data.</text>
</comment>
<dbReference type="SUPFAM" id="SSF53756">
    <property type="entry name" value="UDP-Glycosyltransferase/glycogen phosphorylase"/>
    <property type="match status" value="1"/>
</dbReference>
<dbReference type="Proteomes" id="UP000052008">
    <property type="component" value="Unassembled WGS sequence"/>
</dbReference>
<gene>
    <name evidence="3" type="ORF">AMJ39_06240</name>
</gene>
<accession>A0A0S7WSA0</accession>
<reference evidence="3 4" key="1">
    <citation type="journal article" date="2015" name="Microbiome">
        <title>Genomic resolution of linkages in carbon, nitrogen, and sulfur cycling among widespread estuary sediment bacteria.</title>
        <authorList>
            <person name="Baker B.J."/>
            <person name="Lazar C.S."/>
            <person name="Teske A.P."/>
            <person name="Dick G.J."/>
        </authorList>
    </citation>
    <scope>NUCLEOTIDE SEQUENCE [LARGE SCALE GENOMIC DNA]</scope>
    <source>
        <strain evidence="3">DG_24</strain>
    </source>
</reference>
<keyword evidence="1" id="KW-0328">Glycosyltransferase</keyword>
<dbReference type="GO" id="GO:0008713">
    <property type="term" value="F:ADP-heptose-lipopolysaccharide heptosyltransferase activity"/>
    <property type="evidence" value="ECO:0007669"/>
    <property type="project" value="TreeGrafter"/>
</dbReference>
<dbReference type="InterPro" id="IPR051199">
    <property type="entry name" value="LPS_LOS_Heptosyltrfase"/>
</dbReference>
<proteinExistence type="predicted"/>
<dbReference type="Pfam" id="PF01075">
    <property type="entry name" value="Glyco_transf_9"/>
    <property type="match status" value="1"/>
</dbReference>
<keyword evidence="2" id="KW-0808">Transferase</keyword>
<protein>
    <recommendedName>
        <fullName evidence="5">Glycosyltransferase family 9 protein</fullName>
    </recommendedName>
</protein>
<evidence type="ECO:0000313" key="3">
    <source>
        <dbReference type="EMBL" id="KPJ53002.1"/>
    </source>
</evidence>
<evidence type="ECO:0000313" key="4">
    <source>
        <dbReference type="Proteomes" id="UP000052008"/>
    </source>
</evidence>
<dbReference type="STRING" id="1703770.AMJ39_06240"/>
<dbReference type="PANTHER" id="PTHR30160:SF1">
    <property type="entry name" value="LIPOPOLYSACCHARIDE 1,2-N-ACETYLGLUCOSAMINETRANSFERASE-RELATED"/>
    <property type="match status" value="1"/>
</dbReference>
<dbReference type="Gene3D" id="3.40.50.2000">
    <property type="entry name" value="Glycogen Phosphorylase B"/>
    <property type="match status" value="2"/>
</dbReference>
<dbReference type="GO" id="GO:0005829">
    <property type="term" value="C:cytosol"/>
    <property type="evidence" value="ECO:0007669"/>
    <property type="project" value="TreeGrafter"/>
</dbReference>
<dbReference type="AlphaFoldDB" id="A0A0S7WSA0"/>